<comment type="caution">
    <text evidence="2">The sequence shown here is derived from an EMBL/GenBank/DDBJ whole genome shotgun (WGS) entry which is preliminary data.</text>
</comment>
<proteinExistence type="predicted"/>
<dbReference type="PANTHER" id="PTHR35458">
    <property type="entry name" value="SLR0755 PROTEIN"/>
    <property type="match status" value="1"/>
</dbReference>
<name>A0A1F6WQS0_9BACT</name>
<evidence type="ECO:0000259" key="1">
    <source>
        <dbReference type="Pfam" id="PF01936"/>
    </source>
</evidence>
<reference evidence="2 3" key="1">
    <citation type="journal article" date="2016" name="Nat. Commun.">
        <title>Thousands of microbial genomes shed light on interconnected biogeochemical processes in an aquifer system.</title>
        <authorList>
            <person name="Anantharaman K."/>
            <person name="Brown C.T."/>
            <person name="Hug L.A."/>
            <person name="Sharon I."/>
            <person name="Castelle C.J."/>
            <person name="Probst A.J."/>
            <person name="Thomas B.C."/>
            <person name="Singh A."/>
            <person name="Wilkins M.J."/>
            <person name="Karaoz U."/>
            <person name="Brodie E.L."/>
            <person name="Williams K.H."/>
            <person name="Hubbard S.S."/>
            <person name="Banfield J.F."/>
        </authorList>
    </citation>
    <scope>NUCLEOTIDE SEQUENCE [LARGE SCALE GENOMIC DNA]</scope>
</reference>
<dbReference type="GO" id="GO:0004540">
    <property type="term" value="F:RNA nuclease activity"/>
    <property type="evidence" value="ECO:0007669"/>
    <property type="project" value="InterPro"/>
</dbReference>
<evidence type="ECO:0000313" key="2">
    <source>
        <dbReference type="EMBL" id="OGI84200.1"/>
    </source>
</evidence>
<dbReference type="Proteomes" id="UP000178184">
    <property type="component" value="Unassembled WGS sequence"/>
</dbReference>
<dbReference type="Pfam" id="PF01936">
    <property type="entry name" value="NYN"/>
    <property type="match status" value="1"/>
</dbReference>
<dbReference type="STRING" id="1801764.A2903_00620"/>
<dbReference type="PANTHER" id="PTHR35458:SF2">
    <property type="entry name" value="SLR0755 PROTEIN"/>
    <property type="match status" value="1"/>
</dbReference>
<dbReference type="EMBL" id="MFUO01000006">
    <property type="protein sequence ID" value="OGI84200.1"/>
    <property type="molecule type" value="Genomic_DNA"/>
</dbReference>
<feature type="domain" description="NYN" evidence="1">
    <location>
        <begin position="10"/>
        <end position="170"/>
    </location>
</feature>
<dbReference type="CDD" id="cd10911">
    <property type="entry name" value="PIN_LabA"/>
    <property type="match status" value="1"/>
</dbReference>
<dbReference type="Gene3D" id="3.40.50.1010">
    <property type="entry name" value="5'-nuclease"/>
    <property type="match status" value="1"/>
</dbReference>
<dbReference type="InterPro" id="IPR047140">
    <property type="entry name" value="LabA"/>
</dbReference>
<protein>
    <recommendedName>
        <fullName evidence="1">NYN domain-containing protein</fullName>
    </recommendedName>
</protein>
<sequence length="191" mass="22201">MKDGEQTKIVYIFIDASNLWQAQKAKGKMFDYQKLKAFLKSKFCASEIQIFYYTAYPKEGTRDQSQDGKHKFFTYLKKGLGFTVRKKELKRIIQHSDIGDSIQEKGNMDVEMTIDAIHFCKKYDTSVLFTGDSDFLALVNYLRNGGKKVFIFSSKNNISQELRTGGDGYFDVLNIEEDIWGRDLKYKEEKI</sequence>
<gene>
    <name evidence="2" type="ORF">A2903_00620</name>
</gene>
<organism evidence="2 3">
    <name type="scientific">Candidatus Nomurabacteria bacterium RIFCSPLOWO2_01_FULL_33_17</name>
    <dbReference type="NCBI Taxonomy" id="1801764"/>
    <lineage>
        <taxon>Bacteria</taxon>
        <taxon>Candidatus Nomuraibacteriota</taxon>
    </lineage>
</organism>
<accession>A0A1F6WQS0</accession>
<dbReference type="AlphaFoldDB" id="A0A1F6WQS0"/>
<evidence type="ECO:0000313" key="3">
    <source>
        <dbReference type="Proteomes" id="UP000178184"/>
    </source>
</evidence>
<dbReference type="InterPro" id="IPR021139">
    <property type="entry name" value="NYN"/>
</dbReference>